<dbReference type="HOGENOM" id="CLU_3376008_0_0_6"/>
<reference evidence="2" key="1">
    <citation type="journal article" date="2010" name="Mol. Biosyst.">
        <title>Complete genome sequence and comparative analysis of Shewanella violacea, a psychrophilic and piezophilic bacterium from deep sea floor sediments.</title>
        <authorList>
            <person name="Aono E."/>
            <person name="Baba T."/>
            <person name="Ara T."/>
            <person name="Nishi T."/>
            <person name="Nakamichi T."/>
            <person name="Inamoto E."/>
            <person name="Toyonaga H."/>
            <person name="Hasegawa M."/>
            <person name="Takai Y."/>
            <person name="Okumura Y."/>
            <person name="Baba M."/>
            <person name="Tomita M."/>
            <person name="Kato C."/>
            <person name="Oshima T."/>
            <person name="Nakasone K."/>
            <person name="Mori H."/>
        </authorList>
    </citation>
    <scope>NUCLEOTIDE SEQUENCE [LARGE SCALE GENOMIC DNA]</scope>
    <source>
        <strain evidence="2">JCM 10179 / CIP 106290 / LMG 19151 / DSS12</strain>
    </source>
</reference>
<name>D4ZE27_SHEVD</name>
<dbReference type="EMBL" id="AP011177">
    <property type="protein sequence ID" value="BAJ04088.1"/>
    <property type="molecule type" value="Genomic_DNA"/>
</dbReference>
<sequence length="34" mass="3726">MLPKLSAAPTLSFSKTLNNPFITNLANYLTLFSP</sequence>
<keyword evidence="2" id="KW-1185">Reference proteome</keyword>
<organism evidence="1 2">
    <name type="scientific">Shewanella violacea (strain JCM 10179 / CIP 106290 / LMG 19151 / DSS12)</name>
    <dbReference type="NCBI Taxonomy" id="637905"/>
    <lineage>
        <taxon>Bacteria</taxon>
        <taxon>Pseudomonadati</taxon>
        <taxon>Pseudomonadota</taxon>
        <taxon>Gammaproteobacteria</taxon>
        <taxon>Alteromonadales</taxon>
        <taxon>Shewanellaceae</taxon>
        <taxon>Shewanella</taxon>
    </lineage>
</organism>
<evidence type="ECO:0000313" key="2">
    <source>
        <dbReference type="Proteomes" id="UP000002350"/>
    </source>
</evidence>
<accession>D4ZE27</accession>
<protein>
    <submittedName>
        <fullName evidence="1">Uncharacterized protein</fullName>
    </submittedName>
</protein>
<evidence type="ECO:0000313" key="1">
    <source>
        <dbReference type="EMBL" id="BAJ04088.1"/>
    </source>
</evidence>
<gene>
    <name evidence="1" type="ordered locus">SVI_4117</name>
</gene>
<proteinExistence type="predicted"/>
<dbReference type="AlphaFoldDB" id="D4ZE27"/>
<dbReference type="KEGG" id="svo:SVI_4117"/>
<dbReference type="Proteomes" id="UP000002350">
    <property type="component" value="Chromosome"/>
</dbReference>